<dbReference type="Pfam" id="PF13519">
    <property type="entry name" value="VWA_2"/>
    <property type="match status" value="1"/>
</dbReference>
<protein>
    <submittedName>
        <fullName evidence="4">Magnesium chelatase subunit D</fullName>
        <ecNumber evidence="4">6.6.1.1</ecNumber>
    </submittedName>
</protein>
<dbReference type="CDD" id="cd01451">
    <property type="entry name" value="vWA_Magnesium_chelatase"/>
    <property type="match status" value="1"/>
</dbReference>
<feature type="compositionally biased region" description="Low complexity" evidence="2">
    <location>
        <begin position="285"/>
        <end position="298"/>
    </location>
</feature>
<proteinExistence type="inferred from homology"/>
<keyword evidence="5" id="KW-1185">Reference proteome</keyword>
<gene>
    <name evidence="4" type="ORF">L0664_10695</name>
</gene>
<feature type="region of interest" description="Disordered" evidence="2">
    <location>
        <begin position="284"/>
        <end position="318"/>
    </location>
</feature>
<keyword evidence="4" id="KW-0436">Ligase</keyword>
<dbReference type="GO" id="GO:0016851">
    <property type="term" value="F:magnesium chelatase activity"/>
    <property type="evidence" value="ECO:0007669"/>
    <property type="project" value="UniProtKB-EC"/>
</dbReference>
<dbReference type="EMBL" id="JAKGAQ010000002">
    <property type="protein sequence ID" value="MCF2871531.1"/>
    <property type="molecule type" value="Genomic_DNA"/>
</dbReference>
<accession>A0ABS9CZE4</accession>
<dbReference type="Pfam" id="PF17863">
    <property type="entry name" value="AAA_lid_2"/>
    <property type="match status" value="1"/>
</dbReference>
<dbReference type="Proteomes" id="UP001200557">
    <property type="component" value="Unassembled WGS sequence"/>
</dbReference>
<sequence length="544" mass="57395">MWDRGVLALTLLAIDPAGLGGAIIRARCGPVRDAFRECLDALPQPLLKLHPTMDDETLFGGIDLTETLTLGRLTMRKGILGRNGTAILAMAERCDATLAARLAMALDDGSLQPLIAMDEGAEPDERTPAALGERLAFYIDLNIASSDVGLLPDTAMIESARAGLASVDVLTETYETLVGLCAQLGINSQRAPLFALRAARAHAALHGHTSVTPTDIEAASALCLAHRATVLPPQPQTEEPDATPPDTNEQDTDGGNMEIGALDDRVLEAVLAILPDGLLDQFKPKGSISKGSGAGAKNKSNRRGRPKPSRPGRLSGRNRLDLIATLRTAAPWQKLRGASKGRIKVTPSDFRIKQYEEKSDRLLIFAVDASGSAAMSRLAEAKGAIELLLADAYSRRDHVSLISFRGDTAEVLLPPTRSLVQTKKRLAALPGGGGTPLAAGLIEALTMAHQARTHGMAPCIVLLTDGRANVALDGTANRAKAASDAEQIARQIRTSGTEAITLDLGNRPAKFLADLAANMDGLYMPLPRADARKMSGAVSAALEG</sequence>
<feature type="region of interest" description="Disordered" evidence="2">
    <location>
        <begin position="232"/>
        <end position="258"/>
    </location>
</feature>
<dbReference type="EC" id="6.6.1.1" evidence="4"/>
<dbReference type="Gene3D" id="3.40.50.410">
    <property type="entry name" value="von Willebrand factor, type A domain"/>
    <property type="match status" value="1"/>
</dbReference>
<dbReference type="SUPFAM" id="SSF53300">
    <property type="entry name" value="vWA-like"/>
    <property type="match status" value="1"/>
</dbReference>
<dbReference type="RefSeq" id="WP_235225795.1">
    <property type="nucleotide sequence ID" value="NZ_JAKGAQ010000002.1"/>
</dbReference>
<dbReference type="NCBIfam" id="NF009943">
    <property type="entry name" value="PRK13406.1"/>
    <property type="match status" value="1"/>
</dbReference>
<dbReference type="Gene3D" id="1.10.8.80">
    <property type="entry name" value="Magnesium chelatase subunit I, C-Terminal domain"/>
    <property type="match status" value="1"/>
</dbReference>
<dbReference type="PANTHER" id="PTHR43473">
    <property type="entry name" value="MAGNESIUM-CHELATASE SUBUNIT CHLD, CHLOROPLASTIC"/>
    <property type="match status" value="1"/>
</dbReference>
<evidence type="ECO:0000313" key="5">
    <source>
        <dbReference type="Proteomes" id="UP001200557"/>
    </source>
</evidence>
<feature type="compositionally biased region" description="Basic residues" evidence="2">
    <location>
        <begin position="299"/>
        <end position="310"/>
    </location>
</feature>
<dbReference type="InterPro" id="IPR041702">
    <property type="entry name" value="BchD/ChlD_VWA"/>
</dbReference>
<organism evidence="4 5">
    <name type="scientific">Octadecabacter dasysiphoniae</name>
    <dbReference type="NCBI Taxonomy" id="2909341"/>
    <lineage>
        <taxon>Bacteria</taxon>
        <taxon>Pseudomonadati</taxon>
        <taxon>Pseudomonadota</taxon>
        <taxon>Alphaproteobacteria</taxon>
        <taxon>Rhodobacterales</taxon>
        <taxon>Roseobacteraceae</taxon>
        <taxon>Octadecabacter</taxon>
    </lineage>
</organism>
<dbReference type="InterPro" id="IPR002035">
    <property type="entry name" value="VWF_A"/>
</dbReference>
<dbReference type="InterPro" id="IPR041628">
    <property type="entry name" value="ChlI/MoxR_AAA_lid"/>
</dbReference>
<dbReference type="SMART" id="SM00327">
    <property type="entry name" value="VWA"/>
    <property type="match status" value="1"/>
</dbReference>
<evidence type="ECO:0000313" key="4">
    <source>
        <dbReference type="EMBL" id="MCF2871531.1"/>
    </source>
</evidence>
<evidence type="ECO:0000259" key="3">
    <source>
        <dbReference type="PROSITE" id="PS50234"/>
    </source>
</evidence>
<evidence type="ECO:0000256" key="2">
    <source>
        <dbReference type="SAM" id="MobiDB-lite"/>
    </source>
</evidence>
<dbReference type="PROSITE" id="PS50234">
    <property type="entry name" value="VWFA"/>
    <property type="match status" value="1"/>
</dbReference>
<evidence type="ECO:0000256" key="1">
    <source>
        <dbReference type="ARBA" id="ARBA00005799"/>
    </source>
</evidence>
<dbReference type="InterPro" id="IPR036465">
    <property type="entry name" value="vWFA_dom_sf"/>
</dbReference>
<reference evidence="4 5" key="1">
    <citation type="submission" date="2022-01" db="EMBL/GenBank/DDBJ databases">
        <title>Octadecabacter sp. nov., isolated from a marine alga.</title>
        <authorList>
            <person name="Jin M.S."/>
            <person name="Kim H.M."/>
            <person name="Han D.M."/>
            <person name="Jung J.J."/>
            <person name="Jeon C.O."/>
        </authorList>
    </citation>
    <scope>NUCLEOTIDE SEQUENCE [LARGE SCALE GENOMIC DNA]</scope>
    <source>
        <strain evidence="4 5">G9-8</strain>
    </source>
</reference>
<comment type="similarity">
    <text evidence="1">Belongs to the Mg-chelatase subunits D/I family.</text>
</comment>
<comment type="caution">
    <text evidence="4">The sequence shown here is derived from an EMBL/GenBank/DDBJ whole genome shotgun (WGS) entry which is preliminary data.</text>
</comment>
<feature type="domain" description="VWFA" evidence="3">
    <location>
        <begin position="362"/>
        <end position="542"/>
    </location>
</feature>
<name>A0ABS9CZE4_9RHOB</name>
<dbReference type="PANTHER" id="PTHR43473:SF2">
    <property type="entry name" value="MAGNESIUM-CHELATASE SUBUNIT CHLD, CHLOROPLASTIC"/>
    <property type="match status" value="1"/>
</dbReference>